<evidence type="ECO:0000313" key="2">
    <source>
        <dbReference type="Proteomes" id="UP001230426"/>
    </source>
</evidence>
<keyword evidence="2" id="KW-1185">Reference proteome</keyword>
<organism evidence="1 2">
    <name type="scientific">Streptosporangium brasiliense</name>
    <dbReference type="NCBI Taxonomy" id="47480"/>
    <lineage>
        <taxon>Bacteria</taxon>
        <taxon>Bacillati</taxon>
        <taxon>Actinomycetota</taxon>
        <taxon>Actinomycetes</taxon>
        <taxon>Streptosporangiales</taxon>
        <taxon>Streptosporangiaceae</taxon>
        <taxon>Streptosporangium</taxon>
    </lineage>
</organism>
<dbReference type="EMBL" id="JAUSRB010000002">
    <property type="protein sequence ID" value="MDP9869741.1"/>
    <property type="molecule type" value="Genomic_DNA"/>
</dbReference>
<protein>
    <submittedName>
        <fullName evidence="1">Uncharacterized protein</fullName>
    </submittedName>
</protein>
<dbReference type="Proteomes" id="UP001230426">
    <property type="component" value="Unassembled WGS sequence"/>
</dbReference>
<dbReference type="RefSeq" id="WP_306874009.1">
    <property type="nucleotide sequence ID" value="NZ_JAUSRB010000002.1"/>
</dbReference>
<accession>A0ABT9RKA7</accession>
<comment type="caution">
    <text evidence="1">The sequence shown here is derived from an EMBL/GenBank/DDBJ whole genome shotgun (WGS) entry which is preliminary data.</text>
</comment>
<evidence type="ECO:0000313" key="1">
    <source>
        <dbReference type="EMBL" id="MDP9869741.1"/>
    </source>
</evidence>
<gene>
    <name evidence="1" type="ORF">J2S55_009007</name>
</gene>
<sequence>MMSFDQTPTRIRLDAALNRVAITFRGMTARPDEDNCECHWGSAEELVQLKVPDVELDPDLLRRTWEAVDWDDHASVLRRILPQFSRALVHGLVEPFSGMEKVGHSLARGHWQQWPAEQAAAVREFLHAWWAHTLTDPDPAVPAHEVLALCAEASATLSPWLHAWETQTHTVADQHLVGAAAHWEYDLLGDQLPWEARNWDDQEETRTELTAWLIRHAPARLHTRNAPAELLHRIRLLGLDGPARWEDPHWPGHRY</sequence>
<proteinExistence type="predicted"/>
<reference evidence="1 2" key="1">
    <citation type="submission" date="2023-07" db="EMBL/GenBank/DDBJ databases">
        <title>Sequencing the genomes of 1000 actinobacteria strains.</title>
        <authorList>
            <person name="Klenk H.-P."/>
        </authorList>
    </citation>
    <scope>NUCLEOTIDE SEQUENCE [LARGE SCALE GENOMIC DNA]</scope>
    <source>
        <strain evidence="1 2">DSM 44109</strain>
    </source>
</reference>
<name>A0ABT9RKA7_9ACTN</name>